<dbReference type="CDD" id="cd05013">
    <property type="entry name" value="SIS_RpiR"/>
    <property type="match status" value="1"/>
</dbReference>
<feature type="domain" description="SIS" evidence="5">
    <location>
        <begin position="123"/>
        <end position="264"/>
    </location>
</feature>
<proteinExistence type="predicted"/>
<dbReference type="RefSeq" id="WP_042739363.1">
    <property type="nucleotide sequence ID" value="NZ_BKAX01000004.1"/>
</dbReference>
<dbReference type="Pfam" id="PF01418">
    <property type="entry name" value="HTH_6"/>
    <property type="match status" value="1"/>
</dbReference>
<protein>
    <submittedName>
        <fullName evidence="6 7">RpiR family transcriptional regulator</fullName>
    </submittedName>
</protein>
<dbReference type="AlphaFoldDB" id="A0A0D0SG49"/>
<dbReference type="Gene3D" id="1.10.10.10">
    <property type="entry name" value="Winged helix-like DNA-binding domain superfamily/Winged helix DNA-binding domain"/>
    <property type="match status" value="1"/>
</dbReference>
<comment type="caution">
    <text evidence="7">The sequence shown here is derived from an EMBL/GenBank/DDBJ whole genome shotgun (WGS) entry which is preliminary data.</text>
</comment>
<evidence type="ECO:0000256" key="3">
    <source>
        <dbReference type="ARBA" id="ARBA00023163"/>
    </source>
</evidence>
<dbReference type="SUPFAM" id="SSF53697">
    <property type="entry name" value="SIS domain"/>
    <property type="match status" value="1"/>
</dbReference>
<evidence type="ECO:0000313" key="8">
    <source>
        <dbReference type="Proteomes" id="UP000283576"/>
    </source>
</evidence>
<dbReference type="OrthoDB" id="370421at2"/>
<dbReference type="InterPro" id="IPR000281">
    <property type="entry name" value="HTH_RpiR"/>
</dbReference>
<keyword evidence="3" id="KW-0804">Transcription</keyword>
<dbReference type="Pfam" id="PF01380">
    <property type="entry name" value="SIS"/>
    <property type="match status" value="1"/>
</dbReference>
<dbReference type="PANTHER" id="PTHR30514:SF10">
    <property type="entry name" value="MURR_RPIR FAMILY TRANSCRIPTIONAL REGULATOR"/>
    <property type="match status" value="1"/>
</dbReference>
<dbReference type="GO" id="GO:0003700">
    <property type="term" value="F:DNA-binding transcription factor activity"/>
    <property type="evidence" value="ECO:0007669"/>
    <property type="project" value="InterPro"/>
</dbReference>
<dbReference type="GO" id="GO:0097367">
    <property type="term" value="F:carbohydrate derivative binding"/>
    <property type="evidence" value="ECO:0007669"/>
    <property type="project" value="InterPro"/>
</dbReference>
<dbReference type="InterPro" id="IPR036388">
    <property type="entry name" value="WH-like_DNA-bd_sf"/>
</dbReference>
<feature type="domain" description="HTH rpiR-type" evidence="4">
    <location>
        <begin position="2"/>
        <end position="78"/>
    </location>
</feature>
<dbReference type="InterPro" id="IPR046348">
    <property type="entry name" value="SIS_dom_sf"/>
</dbReference>
<keyword evidence="9" id="KW-1185">Reference proteome</keyword>
<accession>A0A0D0SG49</accession>
<name>A0A0D0SG49_STAGA</name>
<sequence length="291" mass="32898">MTNLLYKIDKQYPDFTKSEKKIADFILNAPHKIIDMSVQDLALAIDTSTASIVRFSRKVTGKGFQELKIALSRYLPEDTTNNTHLELVANESVDTLKSKMLSRATDTMNFVATHIDAKSIDEICHVIKQARNIFIFGYGASFVIATDLYQKLSRIGLNVRLVQETHLFITTLATHDNQDCIIFITNQGSHSELRSMASVASDYNIPIITISSTADNPIAQVSNYKLIYGQTDENELRMAATTSLFAQLFSVDVLYYRYIALNYESSLDSITQSKMALNNYRKHLSLIKFKH</sequence>
<reference evidence="7 8" key="1">
    <citation type="journal article" date="2016" name="Front. Microbiol.">
        <title>Comprehensive Phylogenetic Analysis of Bovine Non-aureus Staphylococci Species Based on Whole-Genome Sequencing.</title>
        <authorList>
            <person name="Naushad S."/>
            <person name="Barkema H.W."/>
            <person name="Luby C."/>
            <person name="Condas L.A."/>
            <person name="Nobrega D.B."/>
            <person name="Carson D.A."/>
            <person name="De Buck J."/>
        </authorList>
    </citation>
    <scope>NUCLEOTIDE SEQUENCE [LARGE SCALE GENOMIC DNA]</scope>
    <source>
        <strain evidence="7 8">SNUC 1388</strain>
    </source>
</reference>
<evidence type="ECO:0000256" key="2">
    <source>
        <dbReference type="ARBA" id="ARBA00023125"/>
    </source>
</evidence>
<dbReference type="PROSITE" id="PS51464">
    <property type="entry name" value="SIS"/>
    <property type="match status" value="1"/>
</dbReference>
<dbReference type="GO" id="GO:1901135">
    <property type="term" value="P:carbohydrate derivative metabolic process"/>
    <property type="evidence" value="ECO:0007669"/>
    <property type="project" value="InterPro"/>
</dbReference>
<dbReference type="Proteomes" id="UP000321057">
    <property type="component" value="Unassembled WGS sequence"/>
</dbReference>
<evidence type="ECO:0000313" key="9">
    <source>
        <dbReference type="Proteomes" id="UP000321057"/>
    </source>
</evidence>
<keyword evidence="2" id="KW-0238">DNA-binding</keyword>
<dbReference type="SUPFAM" id="SSF46689">
    <property type="entry name" value="Homeodomain-like"/>
    <property type="match status" value="1"/>
</dbReference>
<dbReference type="Proteomes" id="UP000283576">
    <property type="component" value="Unassembled WGS sequence"/>
</dbReference>
<evidence type="ECO:0000259" key="4">
    <source>
        <dbReference type="PROSITE" id="PS51071"/>
    </source>
</evidence>
<organism evidence="7 8">
    <name type="scientific">Staphylococcus gallinarum</name>
    <dbReference type="NCBI Taxonomy" id="1293"/>
    <lineage>
        <taxon>Bacteria</taxon>
        <taxon>Bacillati</taxon>
        <taxon>Bacillota</taxon>
        <taxon>Bacilli</taxon>
        <taxon>Bacillales</taxon>
        <taxon>Staphylococcaceae</taxon>
        <taxon>Staphylococcus</taxon>
    </lineage>
</organism>
<dbReference type="PROSITE" id="PS51071">
    <property type="entry name" value="HTH_RPIR"/>
    <property type="match status" value="1"/>
</dbReference>
<evidence type="ECO:0000259" key="5">
    <source>
        <dbReference type="PROSITE" id="PS51464"/>
    </source>
</evidence>
<dbReference type="InterPro" id="IPR047640">
    <property type="entry name" value="RpiR-like"/>
</dbReference>
<gene>
    <name evidence="7" type="ORF">BUZ01_05090</name>
    <name evidence="6" type="ORF">SGA02_15660</name>
</gene>
<reference evidence="6 9" key="2">
    <citation type="submission" date="2019-07" db="EMBL/GenBank/DDBJ databases">
        <title>Whole genome shotgun sequence of Staphylococcus gallinarum NBRC 109767.</title>
        <authorList>
            <person name="Hosoyama A."/>
            <person name="Uohara A."/>
            <person name="Ohji S."/>
            <person name="Ichikawa N."/>
        </authorList>
    </citation>
    <scope>NUCLEOTIDE SEQUENCE [LARGE SCALE GENOMIC DNA]</scope>
    <source>
        <strain evidence="6 9">NBRC 109767</strain>
    </source>
</reference>
<dbReference type="Gene3D" id="3.40.50.10490">
    <property type="entry name" value="Glucose-6-phosphate isomerase like protein, domain 1"/>
    <property type="match status" value="1"/>
</dbReference>
<evidence type="ECO:0000256" key="1">
    <source>
        <dbReference type="ARBA" id="ARBA00023015"/>
    </source>
</evidence>
<dbReference type="GO" id="GO:0003677">
    <property type="term" value="F:DNA binding"/>
    <property type="evidence" value="ECO:0007669"/>
    <property type="project" value="UniProtKB-KW"/>
</dbReference>
<evidence type="ECO:0000313" key="7">
    <source>
        <dbReference type="EMBL" id="RIL44008.1"/>
    </source>
</evidence>
<dbReference type="InterPro" id="IPR001347">
    <property type="entry name" value="SIS_dom"/>
</dbReference>
<evidence type="ECO:0000313" key="6">
    <source>
        <dbReference type="EMBL" id="GEQ05738.1"/>
    </source>
</evidence>
<dbReference type="GeneID" id="93844414"/>
<dbReference type="InterPro" id="IPR035472">
    <property type="entry name" value="RpiR-like_SIS"/>
</dbReference>
<keyword evidence="1" id="KW-0805">Transcription regulation</keyword>
<dbReference type="EMBL" id="BKAX01000004">
    <property type="protein sequence ID" value="GEQ05738.1"/>
    <property type="molecule type" value="Genomic_DNA"/>
</dbReference>
<dbReference type="InterPro" id="IPR009057">
    <property type="entry name" value="Homeodomain-like_sf"/>
</dbReference>
<dbReference type="EMBL" id="QXRZ01000002">
    <property type="protein sequence ID" value="RIL44008.1"/>
    <property type="molecule type" value="Genomic_DNA"/>
</dbReference>
<dbReference type="PANTHER" id="PTHR30514">
    <property type="entry name" value="GLUCOKINASE"/>
    <property type="match status" value="1"/>
</dbReference>